<name>A0A538T3G4_UNCEI</name>
<evidence type="ECO:0000256" key="1">
    <source>
        <dbReference type="ARBA" id="ARBA00022491"/>
    </source>
</evidence>
<dbReference type="Gene3D" id="3.40.50.2300">
    <property type="match status" value="2"/>
</dbReference>
<dbReference type="InterPro" id="IPR028082">
    <property type="entry name" value="Peripla_BP_I"/>
</dbReference>
<evidence type="ECO:0000313" key="3">
    <source>
        <dbReference type="EMBL" id="TMQ58178.1"/>
    </source>
</evidence>
<dbReference type="PANTHER" id="PTHR30146">
    <property type="entry name" value="LACI-RELATED TRANSCRIPTIONAL REPRESSOR"/>
    <property type="match status" value="1"/>
</dbReference>
<organism evidence="3 4">
    <name type="scientific">Eiseniibacteriota bacterium</name>
    <dbReference type="NCBI Taxonomy" id="2212470"/>
    <lineage>
        <taxon>Bacteria</taxon>
        <taxon>Candidatus Eiseniibacteriota</taxon>
    </lineage>
</organism>
<dbReference type="SUPFAM" id="SSF53822">
    <property type="entry name" value="Periplasmic binding protein-like I"/>
    <property type="match status" value="1"/>
</dbReference>
<dbReference type="GO" id="GO:0000976">
    <property type="term" value="F:transcription cis-regulatory region binding"/>
    <property type="evidence" value="ECO:0007669"/>
    <property type="project" value="TreeGrafter"/>
</dbReference>
<protein>
    <submittedName>
        <fullName evidence="3">LacI family transcriptional regulator</fullName>
    </submittedName>
</protein>
<dbReference type="AlphaFoldDB" id="A0A538T3G4"/>
<proteinExistence type="predicted"/>
<comment type="caution">
    <text evidence="3">The sequence shown here is derived from an EMBL/GenBank/DDBJ whole genome shotgun (WGS) entry which is preliminary data.</text>
</comment>
<dbReference type="InterPro" id="IPR001761">
    <property type="entry name" value="Peripla_BP/Lac1_sug-bd_dom"/>
</dbReference>
<dbReference type="Proteomes" id="UP000317716">
    <property type="component" value="Unassembled WGS sequence"/>
</dbReference>
<dbReference type="CDD" id="cd06267">
    <property type="entry name" value="PBP1_LacI_sugar_binding-like"/>
    <property type="match status" value="1"/>
</dbReference>
<gene>
    <name evidence="3" type="ORF">E6K72_02920</name>
</gene>
<accession>A0A538T3G4</accession>
<dbReference type="Pfam" id="PF00532">
    <property type="entry name" value="Peripla_BP_1"/>
    <property type="match status" value="1"/>
</dbReference>
<keyword evidence="1" id="KW-0678">Repressor</keyword>
<evidence type="ECO:0000259" key="2">
    <source>
        <dbReference type="Pfam" id="PF00532"/>
    </source>
</evidence>
<dbReference type="GO" id="GO:0003700">
    <property type="term" value="F:DNA-binding transcription factor activity"/>
    <property type="evidence" value="ECO:0007669"/>
    <property type="project" value="TreeGrafter"/>
</dbReference>
<sequence>MDHAAREAGLHVLLSSSHADTEELIAALRAMRGRIDGLIVMSPDVHAPKAIQQARTDAPLVLIDPGLDVRGCDAISISNHDGAYQLVKHLFALGHRRVAIITGPSRNVDAEQRLAGYRRALEEHGANGDSGLEIAGDFG</sequence>
<dbReference type="PANTHER" id="PTHR30146:SF151">
    <property type="entry name" value="HTH-TYPE TRANSCRIPTIONAL REPRESSOR CYTR"/>
    <property type="match status" value="1"/>
</dbReference>
<reference evidence="3 4" key="1">
    <citation type="journal article" date="2019" name="Nat. Microbiol.">
        <title>Mediterranean grassland soil C-N compound turnover is dependent on rainfall and depth, and is mediated by genomically divergent microorganisms.</title>
        <authorList>
            <person name="Diamond S."/>
            <person name="Andeer P.F."/>
            <person name="Li Z."/>
            <person name="Crits-Christoph A."/>
            <person name="Burstein D."/>
            <person name="Anantharaman K."/>
            <person name="Lane K.R."/>
            <person name="Thomas B.C."/>
            <person name="Pan C."/>
            <person name="Northen T.R."/>
            <person name="Banfield J.F."/>
        </authorList>
    </citation>
    <scope>NUCLEOTIDE SEQUENCE [LARGE SCALE GENOMIC DNA]</scope>
    <source>
        <strain evidence="3">WS_2</strain>
    </source>
</reference>
<evidence type="ECO:0000313" key="4">
    <source>
        <dbReference type="Proteomes" id="UP000317716"/>
    </source>
</evidence>
<feature type="non-terminal residue" evidence="3">
    <location>
        <position position="139"/>
    </location>
</feature>
<dbReference type="EMBL" id="VBOS01000089">
    <property type="protein sequence ID" value="TMQ58178.1"/>
    <property type="molecule type" value="Genomic_DNA"/>
</dbReference>
<feature type="domain" description="Periplasmic binding protein/LacI sugar binding" evidence="2">
    <location>
        <begin position="1"/>
        <end position="126"/>
    </location>
</feature>